<dbReference type="PANTHER" id="PTHR31210">
    <property type="entry name" value="OS06G0731900 PROTEIN"/>
    <property type="match status" value="1"/>
</dbReference>
<evidence type="ECO:0000256" key="1">
    <source>
        <dbReference type="SAM" id="Phobius"/>
    </source>
</evidence>
<keyword evidence="1" id="KW-1133">Transmembrane helix</keyword>
<dbReference type="PANTHER" id="PTHR31210:SF74">
    <property type="entry name" value="LYSINE KETOGLUTARATE REDUCTASE TRANS-SPLICING-LIKE PROTEIN"/>
    <property type="match status" value="1"/>
</dbReference>
<proteinExistence type="predicted"/>
<keyword evidence="1" id="KW-0472">Membrane</keyword>
<dbReference type="Proteomes" id="UP001161247">
    <property type="component" value="Chromosome 1"/>
</dbReference>
<organism evidence="2 3">
    <name type="scientific">Oldenlandia corymbosa var. corymbosa</name>
    <dbReference type="NCBI Taxonomy" id="529605"/>
    <lineage>
        <taxon>Eukaryota</taxon>
        <taxon>Viridiplantae</taxon>
        <taxon>Streptophyta</taxon>
        <taxon>Embryophyta</taxon>
        <taxon>Tracheophyta</taxon>
        <taxon>Spermatophyta</taxon>
        <taxon>Magnoliopsida</taxon>
        <taxon>eudicotyledons</taxon>
        <taxon>Gunneridae</taxon>
        <taxon>Pentapetalae</taxon>
        <taxon>asterids</taxon>
        <taxon>lamiids</taxon>
        <taxon>Gentianales</taxon>
        <taxon>Rubiaceae</taxon>
        <taxon>Rubioideae</taxon>
        <taxon>Spermacoceae</taxon>
        <taxon>Hedyotis-Oldenlandia complex</taxon>
        <taxon>Oldenlandia</taxon>
    </lineage>
</organism>
<evidence type="ECO:0000313" key="3">
    <source>
        <dbReference type="Proteomes" id="UP001161247"/>
    </source>
</evidence>
<dbReference type="InterPro" id="IPR007877">
    <property type="entry name" value="DUF707"/>
</dbReference>
<accession>A0AAV1C6F1</accession>
<dbReference type="Pfam" id="PF05212">
    <property type="entry name" value="DUF707"/>
    <property type="match status" value="1"/>
</dbReference>
<keyword evidence="3" id="KW-1185">Reference proteome</keyword>
<sequence>MLIFHKKMKSSSSFGLLPRDTKHRRSWLCSPLPVATLFFLLLVAGSVFIALQSKQKFLKWNLEESFQESTCKNQCRPPGSEPLPKGFIAKTSNLERRPLWGSPKKLNSSRSLFALAIGIKQKVTVDKMVQKFVESNFAVMLFHYDGIVDGWKDFEWNDRVIHVSALNQTKWWFAKRFLHPDIVADYDFIFLWDEDIGVEDFSPERYLSIVKEEGLEISQPALDVSRSEVHHQITARGRSNVHRRMYKQGGNGTGCDDESSAPPCTGWIEVMAPVFSKAAWRCVWYMIQNDLIHAWGLDMYLGYCAQGDRTQKIGVVDAEYIVHYGLPTLGEPEMKPYAPEMTNLEKMKPRESPPPKVVNFRIEVRRQSFREYKVFRRRWMKAVEEDSCWTDPYTEPIKEITL</sequence>
<name>A0AAV1C6F1_OLDCO</name>
<dbReference type="EMBL" id="OX459118">
    <property type="protein sequence ID" value="CAI9090906.1"/>
    <property type="molecule type" value="Genomic_DNA"/>
</dbReference>
<evidence type="ECO:0000313" key="2">
    <source>
        <dbReference type="EMBL" id="CAI9090906.1"/>
    </source>
</evidence>
<reference evidence="2" key="1">
    <citation type="submission" date="2023-03" db="EMBL/GenBank/DDBJ databases">
        <authorList>
            <person name="Julca I."/>
        </authorList>
    </citation>
    <scope>NUCLEOTIDE SEQUENCE</scope>
</reference>
<protein>
    <submittedName>
        <fullName evidence="2">OLC1v1025793C2</fullName>
    </submittedName>
</protein>
<feature type="transmembrane region" description="Helical" evidence="1">
    <location>
        <begin position="27"/>
        <end position="51"/>
    </location>
</feature>
<gene>
    <name evidence="2" type="ORF">OLC1_LOCUS2958</name>
</gene>
<dbReference type="AlphaFoldDB" id="A0AAV1C6F1"/>
<keyword evidence="1" id="KW-0812">Transmembrane</keyword>